<proteinExistence type="predicted"/>
<sequence>MSKSRRQPGSGCSQPPGRPEEQGGGDAARPAMEPRDQPPSTGLPESTAYGIDDPGEIPPWAAICRQQSSVVSEALRDLRHWVVQRSLEERSGRRRRGDPETIDQDAHYGLQDGVLGVMVTSYGTMTVLLRHSISVDISADHAVRVVNMNGNCTAAISWSSGRRCVCHPCGRVLQRGNNVDLAIGSRLGKISYRGVTFSAFNHGLVYLVDASGTKSTTERFHNLCYDVALHVFYPESEPDVEAMEQCFEMASKAVETATPNGDRIWFVDDVRIKQTPWGDVQVTRETDCGMIWTSPSEGTVSVTGPYFKTVVSSDPTKFLSVRMGPKKLVASAQGLTVRNGSQRAGLDYLGRLFLPR</sequence>
<protein>
    <submittedName>
        <fullName evidence="1">Uncharacterized protein</fullName>
    </submittedName>
</protein>
<dbReference type="EMBL" id="CM023470">
    <property type="protein sequence ID" value="KAH7978952.1"/>
    <property type="molecule type" value="Genomic_DNA"/>
</dbReference>
<gene>
    <name evidence="1" type="ORF">HPB49_007529</name>
</gene>
<accession>A0ACB8DWY7</accession>
<dbReference type="Proteomes" id="UP000821865">
    <property type="component" value="Chromosome 1"/>
</dbReference>
<keyword evidence="2" id="KW-1185">Reference proteome</keyword>
<organism evidence="1 2">
    <name type="scientific">Dermacentor silvarum</name>
    <name type="common">Tick</name>
    <dbReference type="NCBI Taxonomy" id="543639"/>
    <lineage>
        <taxon>Eukaryota</taxon>
        <taxon>Metazoa</taxon>
        <taxon>Ecdysozoa</taxon>
        <taxon>Arthropoda</taxon>
        <taxon>Chelicerata</taxon>
        <taxon>Arachnida</taxon>
        <taxon>Acari</taxon>
        <taxon>Parasitiformes</taxon>
        <taxon>Ixodida</taxon>
        <taxon>Ixodoidea</taxon>
        <taxon>Ixodidae</taxon>
        <taxon>Rhipicephalinae</taxon>
        <taxon>Dermacentor</taxon>
    </lineage>
</organism>
<evidence type="ECO:0000313" key="2">
    <source>
        <dbReference type="Proteomes" id="UP000821865"/>
    </source>
</evidence>
<reference evidence="1" key="1">
    <citation type="submission" date="2020-05" db="EMBL/GenBank/DDBJ databases">
        <title>Large-scale comparative analyses of tick genomes elucidate their genetic diversity and vector capacities.</title>
        <authorList>
            <person name="Jia N."/>
            <person name="Wang J."/>
            <person name="Shi W."/>
            <person name="Du L."/>
            <person name="Sun Y."/>
            <person name="Zhan W."/>
            <person name="Jiang J."/>
            <person name="Wang Q."/>
            <person name="Zhang B."/>
            <person name="Ji P."/>
            <person name="Sakyi L.B."/>
            <person name="Cui X."/>
            <person name="Yuan T."/>
            <person name="Jiang B."/>
            <person name="Yang W."/>
            <person name="Lam T.T.-Y."/>
            <person name="Chang Q."/>
            <person name="Ding S."/>
            <person name="Wang X."/>
            <person name="Zhu J."/>
            <person name="Ruan X."/>
            <person name="Zhao L."/>
            <person name="Wei J."/>
            <person name="Que T."/>
            <person name="Du C."/>
            <person name="Cheng J."/>
            <person name="Dai P."/>
            <person name="Han X."/>
            <person name="Huang E."/>
            <person name="Gao Y."/>
            <person name="Liu J."/>
            <person name="Shao H."/>
            <person name="Ye R."/>
            <person name="Li L."/>
            <person name="Wei W."/>
            <person name="Wang X."/>
            <person name="Wang C."/>
            <person name="Yang T."/>
            <person name="Huo Q."/>
            <person name="Li W."/>
            <person name="Guo W."/>
            <person name="Chen H."/>
            <person name="Zhou L."/>
            <person name="Ni X."/>
            <person name="Tian J."/>
            <person name="Zhou Y."/>
            <person name="Sheng Y."/>
            <person name="Liu T."/>
            <person name="Pan Y."/>
            <person name="Xia L."/>
            <person name="Li J."/>
            <person name="Zhao F."/>
            <person name="Cao W."/>
        </authorList>
    </citation>
    <scope>NUCLEOTIDE SEQUENCE</scope>
    <source>
        <strain evidence="1">Dsil-2018</strain>
    </source>
</reference>
<name>A0ACB8DWY7_DERSI</name>
<evidence type="ECO:0000313" key="1">
    <source>
        <dbReference type="EMBL" id="KAH7978952.1"/>
    </source>
</evidence>
<comment type="caution">
    <text evidence="1">The sequence shown here is derived from an EMBL/GenBank/DDBJ whole genome shotgun (WGS) entry which is preliminary data.</text>
</comment>